<dbReference type="InterPro" id="IPR002153">
    <property type="entry name" value="TRPC_channel"/>
</dbReference>
<accession>A0A183IKI6</accession>
<dbReference type="GO" id="GO:0005886">
    <property type="term" value="C:plasma membrane"/>
    <property type="evidence" value="ECO:0007669"/>
    <property type="project" value="TreeGrafter"/>
</dbReference>
<dbReference type="Gene3D" id="1.25.40.20">
    <property type="entry name" value="Ankyrin repeat-containing domain"/>
    <property type="match status" value="1"/>
</dbReference>
<gene>
    <name evidence="5" type="ORF">SBAD_LOCUS4132</name>
</gene>
<dbReference type="GO" id="GO:0070679">
    <property type="term" value="F:inositol 1,4,5 trisphosphate binding"/>
    <property type="evidence" value="ECO:0007669"/>
    <property type="project" value="TreeGrafter"/>
</dbReference>
<evidence type="ECO:0000313" key="5">
    <source>
        <dbReference type="EMBL" id="VDP03464.1"/>
    </source>
</evidence>
<evidence type="ECO:0000256" key="2">
    <source>
        <dbReference type="ARBA" id="ARBA00023065"/>
    </source>
</evidence>
<reference evidence="5 6" key="2">
    <citation type="submission" date="2018-11" db="EMBL/GenBank/DDBJ databases">
        <authorList>
            <consortium name="Pathogen Informatics"/>
        </authorList>
    </citation>
    <scope>NUCLEOTIDE SEQUENCE [LARGE SCALE GENOMIC DNA]</scope>
</reference>
<dbReference type="GO" id="GO:0015279">
    <property type="term" value="F:store-operated calcium channel activity"/>
    <property type="evidence" value="ECO:0007669"/>
    <property type="project" value="TreeGrafter"/>
</dbReference>
<organism evidence="7">
    <name type="scientific">Soboliphyme baturini</name>
    <dbReference type="NCBI Taxonomy" id="241478"/>
    <lineage>
        <taxon>Eukaryota</taxon>
        <taxon>Metazoa</taxon>
        <taxon>Ecdysozoa</taxon>
        <taxon>Nematoda</taxon>
        <taxon>Enoplea</taxon>
        <taxon>Dorylaimia</taxon>
        <taxon>Dioctophymatida</taxon>
        <taxon>Dioctophymatoidea</taxon>
        <taxon>Soboliphymatidae</taxon>
        <taxon>Soboliphyme</taxon>
    </lineage>
</organism>
<dbReference type="Proteomes" id="UP000270296">
    <property type="component" value="Unassembled WGS sequence"/>
</dbReference>
<dbReference type="EMBL" id="UZAM01008145">
    <property type="protein sequence ID" value="VDP03464.1"/>
    <property type="molecule type" value="Genomic_DNA"/>
</dbReference>
<dbReference type="PANTHER" id="PTHR10117">
    <property type="entry name" value="TRANSIENT RECEPTOR POTENTIAL CHANNEL"/>
    <property type="match status" value="1"/>
</dbReference>
<dbReference type="GO" id="GO:0034703">
    <property type="term" value="C:cation channel complex"/>
    <property type="evidence" value="ECO:0007669"/>
    <property type="project" value="TreeGrafter"/>
</dbReference>
<sequence>MVRGLVVNLVKATEKPLTLTEKQYLLASERGDVSSLKMFLTAEHDDGAFNKNCKDPLGRTSLRIAVDNENIEMIELLLENGVETGDCLLHAINEENVEAVETILNHLEQQDEFTIEV</sequence>
<dbReference type="Pfam" id="PF12796">
    <property type="entry name" value="Ank_2"/>
    <property type="match status" value="1"/>
</dbReference>
<dbReference type="PROSITE" id="PS50088">
    <property type="entry name" value="ANK_REPEAT"/>
    <property type="match status" value="1"/>
</dbReference>
<dbReference type="InterPro" id="IPR036770">
    <property type="entry name" value="Ankyrin_rpt-contain_sf"/>
</dbReference>
<dbReference type="SUPFAM" id="SSF48403">
    <property type="entry name" value="Ankyrin repeat"/>
    <property type="match status" value="1"/>
</dbReference>
<dbReference type="PANTHER" id="PTHR10117:SF54">
    <property type="entry name" value="TRANSIENT RECEPTOR POTENTIAL-GAMMA PROTEIN"/>
    <property type="match status" value="1"/>
</dbReference>
<feature type="repeat" description="ANK" evidence="4">
    <location>
        <begin position="57"/>
        <end position="83"/>
    </location>
</feature>
<dbReference type="GO" id="GO:0051480">
    <property type="term" value="P:regulation of cytosolic calcium ion concentration"/>
    <property type="evidence" value="ECO:0007669"/>
    <property type="project" value="TreeGrafter"/>
</dbReference>
<name>A0A183IKI6_9BILA</name>
<keyword evidence="4" id="KW-0040">ANK repeat</keyword>
<keyword evidence="1" id="KW-0813">Transport</keyword>
<evidence type="ECO:0000256" key="4">
    <source>
        <dbReference type="PROSITE-ProRule" id="PRU00023"/>
    </source>
</evidence>
<evidence type="ECO:0000256" key="1">
    <source>
        <dbReference type="ARBA" id="ARBA00022448"/>
    </source>
</evidence>
<keyword evidence="2" id="KW-0406">Ion transport</keyword>
<dbReference type="WBParaSite" id="SBAD_0000431301-mRNA-1">
    <property type="protein sequence ID" value="SBAD_0000431301-mRNA-1"/>
    <property type="gene ID" value="SBAD_0000431301"/>
</dbReference>
<dbReference type="AlphaFoldDB" id="A0A183IKI6"/>
<dbReference type="OrthoDB" id="2373987at2759"/>
<proteinExistence type="predicted"/>
<keyword evidence="3" id="KW-0407">Ion channel</keyword>
<reference evidence="7" key="1">
    <citation type="submission" date="2016-06" db="UniProtKB">
        <authorList>
            <consortium name="WormBaseParasite"/>
        </authorList>
    </citation>
    <scope>IDENTIFICATION</scope>
</reference>
<evidence type="ECO:0000313" key="6">
    <source>
        <dbReference type="Proteomes" id="UP000270296"/>
    </source>
</evidence>
<keyword evidence="6" id="KW-1185">Reference proteome</keyword>
<evidence type="ECO:0000313" key="7">
    <source>
        <dbReference type="WBParaSite" id="SBAD_0000431301-mRNA-1"/>
    </source>
</evidence>
<dbReference type="InterPro" id="IPR002110">
    <property type="entry name" value="Ankyrin_rpt"/>
</dbReference>
<evidence type="ECO:0000256" key="3">
    <source>
        <dbReference type="ARBA" id="ARBA00023303"/>
    </source>
</evidence>
<protein>
    <submittedName>
        <fullName evidence="7">ANK_REP_REGION domain-containing protein</fullName>
    </submittedName>
</protein>
<dbReference type="PROSITE" id="PS50297">
    <property type="entry name" value="ANK_REP_REGION"/>
    <property type="match status" value="1"/>
</dbReference>